<evidence type="ECO:0000313" key="3">
    <source>
        <dbReference type="Proteomes" id="UP000297245"/>
    </source>
</evidence>
<organism evidence="2 3">
    <name type="scientific">Dendrothele bispora (strain CBS 962.96)</name>
    <dbReference type="NCBI Taxonomy" id="1314807"/>
    <lineage>
        <taxon>Eukaryota</taxon>
        <taxon>Fungi</taxon>
        <taxon>Dikarya</taxon>
        <taxon>Basidiomycota</taxon>
        <taxon>Agaricomycotina</taxon>
        <taxon>Agaricomycetes</taxon>
        <taxon>Agaricomycetidae</taxon>
        <taxon>Agaricales</taxon>
        <taxon>Agaricales incertae sedis</taxon>
        <taxon>Dendrothele</taxon>
    </lineage>
</organism>
<dbReference type="InterPro" id="IPR052980">
    <property type="entry name" value="Crinkler_effector"/>
</dbReference>
<dbReference type="Proteomes" id="UP000297245">
    <property type="component" value="Unassembled WGS sequence"/>
</dbReference>
<protein>
    <submittedName>
        <fullName evidence="2">Uncharacterized protein</fullName>
    </submittedName>
</protein>
<dbReference type="PANTHER" id="PTHR33129">
    <property type="entry name" value="PROTEIN KINASE DOMAIN-CONTAINING PROTEIN-RELATED"/>
    <property type="match status" value="1"/>
</dbReference>
<sequence>MLFDSGQELPTPKGHWVHTPIRIIESASPRESRLDWALKMGTPYCRWFMRPMSLKEFLLAAKLQKSHPEPELLQAFYREFGPNARAAYVACVHPRTYWLYIKEIKEKITTISSDQLRTTFYSAACLVYDNTITHSVFLVTAGPRRSQYRTGFISRYIYELVSTQYSSDRGRIIDMYFMFHQDATTHASAGYIFEDFMHQILEKGACLEMRIMSGTKTGKGKNVIFRPDFDKPTESLELAPSVTAHLYSRFEEVLRPDLYCRPSISDAATLDSYYWDQAGGIIWLFQFTVSENHDAKQEGTKWIMNRAEKQATNAKINYVALSPSNNLRLAIPVPSPPPHPSKNSDSAPRSTSGSSRTFDGVYHVYMRDFLDRAKQL</sequence>
<dbReference type="OrthoDB" id="19861at2759"/>
<gene>
    <name evidence="2" type="ORF">K435DRAFT_814323</name>
</gene>
<evidence type="ECO:0000256" key="1">
    <source>
        <dbReference type="SAM" id="MobiDB-lite"/>
    </source>
</evidence>
<name>A0A4S8KJ08_DENBC</name>
<feature type="region of interest" description="Disordered" evidence="1">
    <location>
        <begin position="332"/>
        <end position="355"/>
    </location>
</feature>
<accession>A0A4S8KJ08</accession>
<reference evidence="2 3" key="1">
    <citation type="journal article" date="2019" name="Nat. Ecol. Evol.">
        <title>Megaphylogeny resolves global patterns of mushroom evolution.</title>
        <authorList>
            <person name="Varga T."/>
            <person name="Krizsan K."/>
            <person name="Foldi C."/>
            <person name="Dima B."/>
            <person name="Sanchez-Garcia M."/>
            <person name="Sanchez-Ramirez S."/>
            <person name="Szollosi G.J."/>
            <person name="Szarkandi J.G."/>
            <person name="Papp V."/>
            <person name="Albert L."/>
            <person name="Andreopoulos W."/>
            <person name="Angelini C."/>
            <person name="Antonin V."/>
            <person name="Barry K.W."/>
            <person name="Bougher N.L."/>
            <person name="Buchanan P."/>
            <person name="Buyck B."/>
            <person name="Bense V."/>
            <person name="Catcheside P."/>
            <person name="Chovatia M."/>
            <person name="Cooper J."/>
            <person name="Damon W."/>
            <person name="Desjardin D."/>
            <person name="Finy P."/>
            <person name="Geml J."/>
            <person name="Haridas S."/>
            <person name="Hughes K."/>
            <person name="Justo A."/>
            <person name="Karasinski D."/>
            <person name="Kautmanova I."/>
            <person name="Kiss B."/>
            <person name="Kocsube S."/>
            <person name="Kotiranta H."/>
            <person name="LaButti K.M."/>
            <person name="Lechner B.E."/>
            <person name="Liimatainen K."/>
            <person name="Lipzen A."/>
            <person name="Lukacs Z."/>
            <person name="Mihaltcheva S."/>
            <person name="Morgado L.N."/>
            <person name="Niskanen T."/>
            <person name="Noordeloos M.E."/>
            <person name="Ohm R.A."/>
            <person name="Ortiz-Santana B."/>
            <person name="Ovrebo C."/>
            <person name="Racz N."/>
            <person name="Riley R."/>
            <person name="Savchenko A."/>
            <person name="Shiryaev A."/>
            <person name="Soop K."/>
            <person name="Spirin V."/>
            <person name="Szebenyi C."/>
            <person name="Tomsovsky M."/>
            <person name="Tulloss R.E."/>
            <person name="Uehling J."/>
            <person name="Grigoriev I.V."/>
            <person name="Vagvolgyi C."/>
            <person name="Papp T."/>
            <person name="Martin F.M."/>
            <person name="Miettinen O."/>
            <person name="Hibbett D.S."/>
            <person name="Nagy L.G."/>
        </authorList>
    </citation>
    <scope>NUCLEOTIDE SEQUENCE [LARGE SCALE GENOMIC DNA]</scope>
    <source>
        <strain evidence="2 3">CBS 962.96</strain>
    </source>
</reference>
<keyword evidence="3" id="KW-1185">Reference proteome</keyword>
<proteinExistence type="predicted"/>
<dbReference type="AlphaFoldDB" id="A0A4S8KJ08"/>
<dbReference type="EMBL" id="ML182103">
    <property type="protein sequence ID" value="THU75452.1"/>
    <property type="molecule type" value="Genomic_DNA"/>
</dbReference>
<evidence type="ECO:0000313" key="2">
    <source>
        <dbReference type="EMBL" id="THU75452.1"/>
    </source>
</evidence>